<sequence length="118" mass="12586">MLRYDGQVAIITGSGAGIGRCYALLFAERGAKVVVNDFNNESADSVVNEIKQKGGVAIANYNSVTDGDKVVAAAIDNFGRVDILVNNAGILRDVSFAKMTKDQWNQVLDVHLQGCKAP</sequence>
<reference evidence="1 2" key="1">
    <citation type="journal article" date="2022" name="bioRxiv">
        <title>The genome of the oomycete Peronosclerospora sorghi, a cosmopolitan pathogen of maize and sorghum, is inflated with dispersed pseudogenes.</title>
        <authorList>
            <person name="Fletcher K."/>
            <person name="Martin F."/>
            <person name="Isakeit T."/>
            <person name="Cavanaugh K."/>
            <person name="Magill C."/>
            <person name="Michelmore R."/>
        </authorList>
    </citation>
    <scope>NUCLEOTIDE SEQUENCE [LARGE SCALE GENOMIC DNA]</scope>
    <source>
        <strain evidence="1">P6</strain>
    </source>
</reference>
<dbReference type="Proteomes" id="UP001163321">
    <property type="component" value="Chromosome 5"/>
</dbReference>
<keyword evidence="2" id="KW-1185">Reference proteome</keyword>
<evidence type="ECO:0000313" key="2">
    <source>
        <dbReference type="Proteomes" id="UP001163321"/>
    </source>
</evidence>
<comment type="caution">
    <text evidence="1">The sequence shown here is derived from an EMBL/GenBank/DDBJ whole genome shotgun (WGS) entry which is preliminary data.</text>
</comment>
<organism evidence="1 2">
    <name type="scientific">Peronosclerospora sorghi</name>
    <dbReference type="NCBI Taxonomy" id="230839"/>
    <lineage>
        <taxon>Eukaryota</taxon>
        <taxon>Sar</taxon>
        <taxon>Stramenopiles</taxon>
        <taxon>Oomycota</taxon>
        <taxon>Peronosporomycetes</taxon>
        <taxon>Peronosporales</taxon>
        <taxon>Peronosporaceae</taxon>
        <taxon>Peronosclerospora</taxon>
    </lineage>
</organism>
<evidence type="ECO:0000313" key="1">
    <source>
        <dbReference type="EMBL" id="KAI9911119.1"/>
    </source>
</evidence>
<gene>
    <name evidence="1" type="ORF">PsorP6_009146</name>
</gene>
<name>A0ACC0VZ34_9STRA</name>
<protein>
    <submittedName>
        <fullName evidence="1">Uncharacterized protein</fullName>
    </submittedName>
</protein>
<proteinExistence type="predicted"/>
<accession>A0ACC0VZ34</accession>
<dbReference type="EMBL" id="CM047584">
    <property type="protein sequence ID" value="KAI9911119.1"/>
    <property type="molecule type" value="Genomic_DNA"/>
</dbReference>